<dbReference type="InterPro" id="IPR036388">
    <property type="entry name" value="WH-like_DNA-bd_sf"/>
</dbReference>
<evidence type="ECO:0000256" key="3">
    <source>
        <dbReference type="ARBA" id="ARBA00023125"/>
    </source>
</evidence>
<dbReference type="InterPro" id="IPR036390">
    <property type="entry name" value="WH_DNA-bd_sf"/>
</dbReference>
<evidence type="ECO:0000313" key="6">
    <source>
        <dbReference type="EMBL" id="BDR53365.1"/>
    </source>
</evidence>
<feature type="domain" description="HTH cro/C1-type" evidence="5">
    <location>
        <begin position="22"/>
        <end position="44"/>
    </location>
</feature>
<dbReference type="Pfam" id="PF13545">
    <property type="entry name" value="HTH_Crp_2"/>
    <property type="match status" value="1"/>
</dbReference>
<accession>A0ABM8B8Z7</accession>
<protein>
    <submittedName>
        <fullName evidence="6">Sugar-binding protein</fullName>
    </submittedName>
</protein>
<keyword evidence="2" id="KW-0805">Transcription regulation</keyword>
<proteinExistence type="inferred from homology"/>
<dbReference type="InterPro" id="IPR007324">
    <property type="entry name" value="Sugar-bd_dom_put"/>
</dbReference>
<organism evidence="6 7">
    <name type="scientific">Bombiscardovia nodaiensis</name>
    <dbReference type="NCBI Taxonomy" id="2932181"/>
    <lineage>
        <taxon>Bacteria</taxon>
        <taxon>Bacillati</taxon>
        <taxon>Actinomycetota</taxon>
        <taxon>Actinomycetes</taxon>
        <taxon>Bifidobacteriales</taxon>
        <taxon>Bifidobacteriaceae</taxon>
        <taxon>Bombiscardovia</taxon>
    </lineage>
</organism>
<dbReference type="PANTHER" id="PTHR34294:SF1">
    <property type="entry name" value="TRANSCRIPTIONAL REGULATOR LSRR"/>
    <property type="match status" value="1"/>
</dbReference>
<evidence type="ECO:0000259" key="5">
    <source>
        <dbReference type="PROSITE" id="PS50943"/>
    </source>
</evidence>
<dbReference type="InterPro" id="IPR051054">
    <property type="entry name" value="SorC_transcr_regulators"/>
</dbReference>
<keyword evidence="7" id="KW-1185">Reference proteome</keyword>
<evidence type="ECO:0000313" key="7">
    <source>
        <dbReference type="Proteomes" id="UP001321766"/>
    </source>
</evidence>
<dbReference type="Proteomes" id="UP001321766">
    <property type="component" value="Chromosome"/>
</dbReference>
<dbReference type="Gene3D" id="3.40.50.1360">
    <property type="match status" value="1"/>
</dbReference>
<reference evidence="6 7" key="1">
    <citation type="journal article" date="2023" name="Microbiol. Spectr.">
        <title>Symbiosis of Carpenter Bees with Uncharacterized Lactic Acid Bacteria Showing NAD Auxotrophy.</title>
        <authorList>
            <person name="Kawasaki S."/>
            <person name="Ozawa K."/>
            <person name="Mori T."/>
            <person name="Yamamoto A."/>
            <person name="Ito M."/>
            <person name="Ohkuma M."/>
            <person name="Sakamoto M."/>
            <person name="Matsutani M."/>
        </authorList>
    </citation>
    <scope>NUCLEOTIDE SEQUENCE [LARGE SCALE GENOMIC DNA]</scope>
    <source>
        <strain evidence="6 7">Kim37-2</strain>
    </source>
</reference>
<dbReference type="InterPro" id="IPR037171">
    <property type="entry name" value="NagB/RpiA_transferase-like"/>
</dbReference>
<dbReference type="InterPro" id="IPR001387">
    <property type="entry name" value="Cro/C1-type_HTH"/>
</dbReference>
<dbReference type="Gene3D" id="1.10.10.10">
    <property type="entry name" value="Winged helix-like DNA-binding domain superfamily/Winged helix DNA-binding domain"/>
    <property type="match status" value="1"/>
</dbReference>
<keyword evidence="3" id="KW-0238">DNA-binding</keyword>
<evidence type="ECO:0000256" key="1">
    <source>
        <dbReference type="ARBA" id="ARBA00010466"/>
    </source>
</evidence>
<dbReference type="Pfam" id="PF04198">
    <property type="entry name" value="Sugar-bind"/>
    <property type="match status" value="1"/>
</dbReference>
<keyword evidence="4" id="KW-0804">Transcription</keyword>
<dbReference type="EMBL" id="AP026798">
    <property type="protein sequence ID" value="BDR53365.1"/>
    <property type="molecule type" value="Genomic_DNA"/>
</dbReference>
<dbReference type="SUPFAM" id="SSF46785">
    <property type="entry name" value="Winged helix' DNA-binding domain"/>
    <property type="match status" value="1"/>
</dbReference>
<dbReference type="SUPFAM" id="SSF100950">
    <property type="entry name" value="NagB/RpiA/CoA transferase-like"/>
    <property type="match status" value="1"/>
</dbReference>
<sequence length="324" mass="35153">MSTHESREYIETVLKVARMYYQKDMTQQEIAQKIGYSRPTVSRLLQESKRMGIVRIEIGHPLERLMYLEEELKRVYNLKFARVAQVNPGQDPAGVVPAYAASLLIEQSSPDSLITVSNGRAVAATVRAVPVRDWPNANVAQMVGALSPSNSMTDSPAICRMLADRLGCTMTALHVPMVLSSAHLATVMRQEPQIATALALGGGADVAIEGIGAVEHDRLSPVFDAYVNPEMVRKIRELGAVGTVCGHFVNAEGQQVDTPLSDRTISVQPERLLHIPLVIGVAWGSEKVVAIKACLVGGYISALVTDQSTAEALLDRGKSVRIMK</sequence>
<comment type="similarity">
    <text evidence="1">Belongs to the SorC transcriptional regulatory family.</text>
</comment>
<dbReference type="PANTHER" id="PTHR34294">
    <property type="entry name" value="TRANSCRIPTIONAL REGULATOR-RELATED"/>
    <property type="match status" value="1"/>
</dbReference>
<gene>
    <name evidence="6" type="ORF">KIM372_12720</name>
</gene>
<evidence type="ECO:0000256" key="2">
    <source>
        <dbReference type="ARBA" id="ARBA00023015"/>
    </source>
</evidence>
<evidence type="ECO:0000256" key="4">
    <source>
        <dbReference type="ARBA" id="ARBA00023163"/>
    </source>
</evidence>
<name>A0ABM8B8Z7_9BIFI</name>
<dbReference type="PROSITE" id="PS50943">
    <property type="entry name" value="HTH_CROC1"/>
    <property type="match status" value="1"/>
</dbReference>
<dbReference type="InterPro" id="IPR012318">
    <property type="entry name" value="HTH_CRP"/>
</dbReference>